<dbReference type="Gene3D" id="2.30.30.40">
    <property type="entry name" value="SH3 Domains"/>
    <property type="match status" value="1"/>
</dbReference>
<keyword evidence="4" id="KW-1185">Reference proteome</keyword>
<evidence type="ECO:0000256" key="1">
    <source>
        <dbReference type="SAM" id="SignalP"/>
    </source>
</evidence>
<organism evidence="3 4">
    <name type="scientific">Albidovulum salinarum</name>
    <dbReference type="NCBI Taxonomy" id="2984153"/>
    <lineage>
        <taxon>Bacteria</taxon>
        <taxon>Pseudomonadati</taxon>
        <taxon>Pseudomonadota</taxon>
        <taxon>Alphaproteobacteria</taxon>
        <taxon>Rhodobacterales</taxon>
        <taxon>Paracoccaceae</taxon>
        <taxon>Albidovulum</taxon>
    </lineage>
</organism>
<evidence type="ECO:0000313" key="3">
    <source>
        <dbReference type="EMBL" id="MCU9848891.1"/>
    </source>
</evidence>
<name>A0ABT2X4M2_9RHOB</name>
<dbReference type="Proteomes" id="UP001209535">
    <property type="component" value="Unassembled WGS sequence"/>
</dbReference>
<dbReference type="Pfam" id="PF06823">
    <property type="entry name" value="DUF1236"/>
    <property type="match status" value="1"/>
</dbReference>
<evidence type="ECO:0000313" key="4">
    <source>
        <dbReference type="Proteomes" id="UP001209535"/>
    </source>
</evidence>
<dbReference type="RefSeq" id="WP_263336779.1">
    <property type="nucleotide sequence ID" value="NZ_JAOVQO010000011.1"/>
</dbReference>
<feature type="signal peptide" evidence="1">
    <location>
        <begin position="1"/>
        <end position="22"/>
    </location>
</feature>
<dbReference type="InterPro" id="IPR009642">
    <property type="entry name" value="DUF1236"/>
</dbReference>
<feature type="domain" description="SH3b" evidence="2">
    <location>
        <begin position="20"/>
        <end position="85"/>
    </location>
</feature>
<accession>A0ABT2X4M2</accession>
<keyword evidence="1" id="KW-0732">Signal</keyword>
<gene>
    <name evidence="3" type="ORF">OEZ60_12840</name>
</gene>
<comment type="caution">
    <text evidence="3">The sequence shown here is derived from an EMBL/GenBank/DDBJ whole genome shotgun (WGS) entry which is preliminary data.</text>
</comment>
<reference evidence="3 4" key="1">
    <citation type="submission" date="2022-10" db="EMBL/GenBank/DDBJ databases">
        <title>Defluviimonas sp. nov., isolated from ocean surface sediments.</title>
        <authorList>
            <person name="He W."/>
            <person name="Wang L."/>
            <person name="Zhang D.-F."/>
        </authorList>
    </citation>
    <scope>NUCLEOTIDE SEQUENCE [LARGE SCALE GENOMIC DNA]</scope>
    <source>
        <strain evidence="3 4">WL0024</strain>
    </source>
</reference>
<dbReference type="EMBL" id="JAOVQO010000011">
    <property type="protein sequence ID" value="MCU9848891.1"/>
    <property type="molecule type" value="Genomic_DNA"/>
</dbReference>
<protein>
    <submittedName>
        <fullName evidence="3">DUF1236 domain-containing protein</fullName>
    </submittedName>
</protein>
<evidence type="ECO:0000259" key="2">
    <source>
        <dbReference type="PROSITE" id="PS51781"/>
    </source>
</evidence>
<sequence length="216" mass="22132">MFRTLAVTTGIVGLLGSGAAMAMESTATTDLNLRMGPGPNYIVSAVIPANATVEVEGCVDAANWCQVTFDGQTGWAYGDYLTTKVGEEMAVLTVDRAKTEVKTVVHEDTSERSAAIVGAMGAVAGALIAGPPGAAVGAVAGAATGGMADPGETVTTYVTEHPVEYVYLDGEVVVGAGIPETVTIHPVPESEYSYAYVNGVPVVLNSADRTIVHIVR</sequence>
<dbReference type="PROSITE" id="PS51781">
    <property type="entry name" value="SH3B"/>
    <property type="match status" value="1"/>
</dbReference>
<feature type="chain" id="PRO_5047097375" evidence="1">
    <location>
        <begin position="23"/>
        <end position="216"/>
    </location>
</feature>
<dbReference type="Pfam" id="PF08239">
    <property type="entry name" value="SH3_3"/>
    <property type="match status" value="1"/>
</dbReference>
<dbReference type="InterPro" id="IPR003646">
    <property type="entry name" value="SH3-like_bac-type"/>
</dbReference>
<proteinExistence type="predicted"/>